<evidence type="ECO:0000256" key="14">
    <source>
        <dbReference type="ARBA" id="ARBA00022884"/>
    </source>
</evidence>
<keyword evidence="9 15" id="KW-0540">Nuclease</keyword>
<keyword evidence="8 15" id="KW-0819">tRNA processing</keyword>
<keyword evidence="6 15" id="KW-0698">rRNA processing</keyword>
<dbReference type="Gene3D" id="3.30.160.20">
    <property type="match status" value="1"/>
</dbReference>
<dbReference type="SMART" id="SM00535">
    <property type="entry name" value="RIBOc"/>
    <property type="match status" value="1"/>
</dbReference>
<dbReference type="GO" id="GO:0008033">
    <property type="term" value="P:tRNA processing"/>
    <property type="evidence" value="ECO:0007669"/>
    <property type="project" value="UniProtKB-KW"/>
</dbReference>
<evidence type="ECO:0000313" key="19">
    <source>
        <dbReference type="Proteomes" id="UP000027318"/>
    </source>
</evidence>
<comment type="cofactor">
    <cofactor evidence="15">
        <name>Mg(2+)</name>
        <dbReference type="ChEBI" id="CHEBI:18420"/>
    </cofactor>
</comment>
<dbReference type="OrthoDB" id="9805026at2"/>
<dbReference type="GO" id="GO:0003725">
    <property type="term" value="F:double-stranded RNA binding"/>
    <property type="evidence" value="ECO:0007669"/>
    <property type="project" value="TreeGrafter"/>
</dbReference>
<feature type="active site" evidence="15">
    <location>
        <position position="116"/>
    </location>
</feature>
<evidence type="ECO:0000256" key="7">
    <source>
        <dbReference type="ARBA" id="ARBA00022664"/>
    </source>
</evidence>
<feature type="binding site" evidence="15">
    <location>
        <position position="116"/>
    </location>
    <ligand>
        <name>Mg(2+)</name>
        <dbReference type="ChEBI" id="CHEBI:18420"/>
    </ligand>
</feature>
<dbReference type="PROSITE" id="PS50142">
    <property type="entry name" value="RNASE_3_2"/>
    <property type="match status" value="1"/>
</dbReference>
<keyword evidence="13 15" id="KW-0460">Magnesium</keyword>
<dbReference type="GO" id="GO:0019843">
    <property type="term" value="F:rRNA binding"/>
    <property type="evidence" value="ECO:0007669"/>
    <property type="project" value="UniProtKB-KW"/>
</dbReference>
<evidence type="ECO:0000256" key="15">
    <source>
        <dbReference type="HAMAP-Rule" id="MF_00104"/>
    </source>
</evidence>
<dbReference type="HAMAP" id="MF_00104">
    <property type="entry name" value="RNase_III"/>
    <property type="match status" value="1"/>
</dbReference>
<dbReference type="InterPro" id="IPR036389">
    <property type="entry name" value="RNase_III_sf"/>
</dbReference>
<accession>A0A063Y477</accession>
<keyword evidence="12 15" id="KW-0378">Hydrolase</keyword>
<dbReference type="FunFam" id="1.10.1520.10:FF:000001">
    <property type="entry name" value="Ribonuclease 3"/>
    <property type="match status" value="1"/>
</dbReference>
<dbReference type="PATRIC" id="fig|267850.7.peg.1984"/>
<keyword evidence="19" id="KW-1185">Reference proteome</keyword>
<dbReference type="Proteomes" id="UP000027318">
    <property type="component" value="Unassembled WGS sequence"/>
</dbReference>
<dbReference type="FunFam" id="3.30.160.20:FF:000003">
    <property type="entry name" value="Ribonuclease 3"/>
    <property type="match status" value="1"/>
</dbReference>
<feature type="binding site" evidence="15">
    <location>
        <position position="40"/>
    </location>
    <ligand>
        <name>Mg(2+)</name>
        <dbReference type="ChEBI" id="CHEBI:18420"/>
    </ligand>
</feature>
<reference evidence="18 19" key="1">
    <citation type="journal article" date="2005" name="Int. J. Syst. Evol. Microbiol.">
        <title>Nitrincola lacisaponensis gen. nov., sp. nov., a novel alkaliphilic bacterium isolated from an alkaline, saline lake.</title>
        <authorList>
            <person name="Dimitriu P.A."/>
            <person name="Shukla S.K."/>
            <person name="Conradt J."/>
            <person name="Marquez M.C."/>
            <person name="Ventosa A."/>
            <person name="Maglia A."/>
            <person name="Peyton B.M."/>
            <person name="Pinkart H.C."/>
            <person name="Mormile M.R."/>
        </authorList>
    </citation>
    <scope>NUCLEOTIDE SEQUENCE [LARGE SCALE GENOMIC DNA]</scope>
    <source>
        <strain evidence="18 19">4CA</strain>
    </source>
</reference>
<evidence type="ECO:0000256" key="4">
    <source>
        <dbReference type="ARBA" id="ARBA00011738"/>
    </source>
</evidence>
<dbReference type="InterPro" id="IPR000999">
    <property type="entry name" value="RNase_III_dom"/>
</dbReference>
<feature type="binding site" evidence="15">
    <location>
        <position position="113"/>
    </location>
    <ligand>
        <name>Mg(2+)</name>
        <dbReference type="ChEBI" id="CHEBI:18420"/>
    </ligand>
</feature>
<comment type="catalytic activity">
    <reaction evidence="1 15">
        <text>Endonucleolytic cleavage to 5'-phosphomonoester.</text>
        <dbReference type="EC" id="3.1.26.3"/>
    </reaction>
</comment>
<dbReference type="GO" id="GO:0046872">
    <property type="term" value="F:metal ion binding"/>
    <property type="evidence" value="ECO:0007669"/>
    <property type="project" value="UniProtKB-KW"/>
</dbReference>
<evidence type="ECO:0000259" key="16">
    <source>
        <dbReference type="PROSITE" id="PS50137"/>
    </source>
</evidence>
<dbReference type="AlphaFoldDB" id="A0A063Y477"/>
<feature type="domain" description="RNase III" evidence="17">
    <location>
        <begin position="5"/>
        <end position="127"/>
    </location>
</feature>
<dbReference type="GO" id="GO:0004525">
    <property type="term" value="F:ribonuclease III activity"/>
    <property type="evidence" value="ECO:0007669"/>
    <property type="project" value="UniProtKB-UniRule"/>
</dbReference>
<keyword evidence="10 15" id="KW-0479">Metal-binding</keyword>
<sequence>MKKPVSELARRLGHAFKDESLFELALTHRSCGKRNNERLEFLGDSVLNFVIAADLYQRFPAAREGQLSRLRALMVKGETLAEIARELGLGDYLRLGSGELKSGGFRRDSILADAVEAIIGAIYLDAGLQTVEGFVLGWYEKRLDELDLDGSIKDSKTRLQEFLQSRRLNLPDYELVSVEGEAHAQTFNIQCHTVLLDNPTQGQGNSRRQAEQNAAKAALMQLRQEVSRG</sequence>
<dbReference type="PANTHER" id="PTHR11207:SF0">
    <property type="entry name" value="RIBONUCLEASE 3"/>
    <property type="match status" value="1"/>
</dbReference>
<name>A0A063Y477_9GAMM</name>
<evidence type="ECO:0000256" key="13">
    <source>
        <dbReference type="ARBA" id="ARBA00022842"/>
    </source>
</evidence>
<organism evidence="18 19">
    <name type="scientific">Nitrincola lacisaponensis</name>
    <dbReference type="NCBI Taxonomy" id="267850"/>
    <lineage>
        <taxon>Bacteria</taxon>
        <taxon>Pseudomonadati</taxon>
        <taxon>Pseudomonadota</taxon>
        <taxon>Gammaproteobacteria</taxon>
        <taxon>Oceanospirillales</taxon>
        <taxon>Oceanospirillaceae</taxon>
        <taxon>Nitrincola</taxon>
    </lineage>
</organism>
<keyword evidence="7 15" id="KW-0507">mRNA processing</keyword>
<evidence type="ECO:0000256" key="5">
    <source>
        <dbReference type="ARBA" id="ARBA00022490"/>
    </source>
</evidence>
<evidence type="ECO:0000256" key="8">
    <source>
        <dbReference type="ARBA" id="ARBA00022694"/>
    </source>
</evidence>
<dbReference type="CDD" id="cd00593">
    <property type="entry name" value="RIBOc"/>
    <property type="match status" value="1"/>
</dbReference>
<dbReference type="STRING" id="267850.ADINL_2015"/>
<dbReference type="GO" id="GO:0006397">
    <property type="term" value="P:mRNA processing"/>
    <property type="evidence" value="ECO:0007669"/>
    <property type="project" value="UniProtKB-UniRule"/>
</dbReference>
<evidence type="ECO:0000259" key="17">
    <source>
        <dbReference type="PROSITE" id="PS50142"/>
    </source>
</evidence>
<keyword evidence="14 15" id="KW-0694">RNA-binding</keyword>
<evidence type="ECO:0000313" key="18">
    <source>
        <dbReference type="EMBL" id="KDE39561.1"/>
    </source>
</evidence>
<comment type="subcellular location">
    <subcellularLocation>
        <location evidence="2 15">Cytoplasm</location>
    </subcellularLocation>
</comment>
<dbReference type="SUPFAM" id="SSF54768">
    <property type="entry name" value="dsRNA-binding domain-like"/>
    <property type="match status" value="1"/>
</dbReference>
<dbReference type="PROSITE" id="PS50137">
    <property type="entry name" value="DS_RBD"/>
    <property type="match status" value="1"/>
</dbReference>
<dbReference type="CDD" id="cd10845">
    <property type="entry name" value="DSRM_RNAse_III_family"/>
    <property type="match status" value="1"/>
</dbReference>
<dbReference type="PANTHER" id="PTHR11207">
    <property type="entry name" value="RIBONUCLEASE III"/>
    <property type="match status" value="1"/>
</dbReference>
<dbReference type="SMART" id="SM00358">
    <property type="entry name" value="DSRM"/>
    <property type="match status" value="1"/>
</dbReference>
<dbReference type="InterPro" id="IPR014720">
    <property type="entry name" value="dsRBD_dom"/>
</dbReference>
<dbReference type="Pfam" id="PF14622">
    <property type="entry name" value="Ribonucleas_3_3"/>
    <property type="match status" value="1"/>
</dbReference>
<keyword evidence="11 15" id="KW-0255">Endonuclease</keyword>
<comment type="subunit">
    <text evidence="4 15">Homodimer.</text>
</comment>
<dbReference type="GO" id="GO:0006364">
    <property type="term" value="P:rRNA processing"/>
    <property type="evidence" value="ECO:0007669"/>
    <property type="project" value="UniProtKB-UniRule"/>
</dbReference>
<dbReference type="GO" id="GO:0042802">
    <property type="term" value="F:identical protein binding"/>
    <property type="evidence" value="ECO:0007669"/>
    <property type="project" value="UniProtKB-ARBA"/>
</dbReference>
<feature type="domain" description="DRBM" evidence="16">
    <location>
        <begin position="154"/>
        <end position="224"/>
    </location>
</feature>
<evidence type="ECO:0000256" key="11">
    <source>
        <dbReference type="ARBA" id="ARBA00022759"/>
    </source>
</evidence>
<dbReference type="SUPFAM" id="SSF69065">
    <property type="entry name" value="RNase III domain-like"/>
    <property type="match status" value="1"/>
</dbReference>
<dbReference type="Gene3D" id="1.10.1520.10">
    <property type="entry name" value="Ribonuclease III domain"/>
    <property type="match status" value="1"/>
</dbReference>
<keyword evidence="15" id="KW-0699">rRNA-binding</keyword>
<dbReference type="GO" id="GO:0005737">
    <property type="term" value="C:cytoplasm"/>
    <property type="evidence" value="ECO:0007669"/>
    <property type="project" value="UniProtKB-SubCell"/>
</dbReference>
<comment type="similarity">
    <text evidence="3">Belongs to the ribonuclease III family.</text>
</comment>
<evidence type="ECO:0000256" key="3">
    <source>
        <dbReference type="ARBA" id="ARBA00010183"/>
    </source>
</evidence>
<evidence type="ECO:0000256" key="9">
    <source>
        <dbReference type="ARBA" id="ARBA00022722"/>
    </source>
</evidence>
<evidence type="ECO:0000256" key="6">
    <source>
        <dbReference type="ARBA" id="ARBA00022552"/>
    </source>
</evidence>
<evidence type="ECO:0000256" key="1">
    <source>
        <dbReference type="ARBA" id="ARBA00000109"/>
    </source>
</evidence>
<dbReference type="NCBIfam" id="TIGR02191">
    <property type="entry name" value="RNaseIII"/>
    <property type="match status" value="1"/>
</dbReference>
<evidence type="ECO:0000256" key="12">
    <source>
        <dbReference type="ARBA" id="ARBA00022801"/>
    </source>
</evidence>
<feature type="active site" evidence="15">
    <location>
        <position position="44"/>
    </location>
</feature>
<comment type="caution">
    <text evidence="18">The sequence shown here is derived from an EMBL/GenBank/DDBJ whole genome shotgun (WGS) entry which is preliminary data.</text>
</comment>
<gene>
    <name evidence="15" type="primary">rnc</name>
    <name evidence="18" type="ORF">ADINL_2015</name>
</gene>
<dbReference type="InterPro" id="IPR011907">
    <property type="entry name" value="RNase_III"/>
</dbReference>
<dbReference type="EMBL" id="JMSZ01000030">
    <property type="protein sequence ID" value="KDE39561.1"/>
    <property type="molecule type" value="Genomic_DNA"/>
</dbReference>
<dbReference type="EC" id="3.1.26.3" evidence="15"/>
<comment type="function">
    <text evidence="15">Digests double-stranded RNA. Involved in the processing of primary rRNA transcript to yield the immediate precursors to the large and small rRNAs (23S and 16S). Processes some mRNAs, and tRNAs when they are encoded in the rRNA operon. Processes pre-crRNA and tracrRNA of type II CRISPR loci if present in the organism.</text>
</comment>
<dbReference type="Pfam" id="PF00035">
    <property type="entry name" value="dsrm"/>
    <property type="match status" value="1"/>
</dbReference>
<proteinExistence type="inferred from homology"/>
<dbReference type="PROSITE" id="PS00517">
    <property type="entry name" value="RNASE_3_1"/>
    <property type="match status" value="1"/>
</dbReference>
<evidence type="ECO:0000256" key="2">
    <source>
        <dbReference type="ARBA" id="ARBA00004496"/>
    </source>
</evidence>
<dbReference type="RefSeq" id="WP_036547282.1">
    <property type="nucleotide sequence ID" value="NZ_JBKBNO010000009.1"/>
</dbReference>
<evidence type="ECO:0000256" key="10">
    <source>
        <dbReference type="ARBA" id="ARBA00022723"/>
    </source>
</evidence>
<dbReference type="GO" id="GO:0010468">
    <property type="term" value="P:regulation of gene expression"/>
    <property type="evidence" value="ECO:0007669"/>
    <property type="project" value="TreeGrafter"/>
</dbReference>
<keyword evidence="5 15" id="KW-0963">Cytoplasm</keyword>
<protein>
    <recommendedName>
        <fullName evidence="15">Ribonuclease 3</fullName>
        <ecNumber evidence="15">3.1.26.3</ecNumber>
    </recommendedName>
    <alternativeName>
        <fullName evidence="15">Ribonuclease III</fullName>
        <shortName evidence="15">RNase III</shortName>
    </alternativeName>
</protein>